<dbReference type="PANTHER" id="PTHR43394">
    <property type="entry name" value="ATP-DEPENDENT PERMEASE MDL1, MITOCHONDRIAL"/>
    <property type="match status" value="1"/>
</dbReference>
<accession>R7RN59</accession>
<keyword evidence="11" id="KW-1185">Reference proteome</keyword>
<evidence type="ECO:0000256" key="3">
    <source>
        <dbReference type="ARBA" id="ARBA00022741"/>
    </source>
</evidence>
<dbReference type="Pfam" id="PF00664">
    <property type="entry name" value="ABC_membrane"/>
    <property type="match status" value="1"/>
</dbReference>
<dbReference type="Gene3D" id="1.20.1560.10">
    <property type="entry name" value="ABC transporter type 1, transmembrane domain"/>
    <property type="match status" value="1"/>
</dbReference>
<protein>
    <submittedName>
        <fullName evidence="10">Lipid A export ATP-binding/permease protein MsbA</fullName>
    </submittedName>
</protein>
<dbReference type="AlphaFoldDB" id="R7RN59"/>
<dbReference type="InterPro" id="IPR017871">
    <property type="entry name" value="ABC_transporter-like_CS"/>
</dbReference>
<comment type="subcellular location">
    <subcellularLocation>
        <location evidence="1">Cell membrane</location>
        <topology evidence="1">Multi-pass membrane protein</topology>
    </subcellularLocation>
</comment>
<feature type="transmembrane region" description="Helical" evidence="7">
    <location>
        <begin position="12"/>
        <end position="36"/>
    </location>
</feature>
<keyword evidence="4 10" id="KW-0067">ATP-binding</keyword>
<feature type="domain" description="ABC transmembrane type-1" evidence="9">
    <location>
        <begin position="17"/>
        <end position="299"/>
    </location>
</feature>
<dbReference type="InterPro" id="IPR003593">
    <property type="entry name" value="AAA+_ATPase"/>
</dbReference>
<dbReference type="SUPFAM" id="SSF90123">
    <property type="entry name" value="ABC transporter transmembrane region"/>
    <property type="match status" value="1"/>
</dbReference>
<dbReference type="InterPro" id="IPR027417">
    <property type="entry name" value="P-loop_NTPase"/>
</dbReference>
<dbReference type="RefSeq" id="WP_018660666.1">
    <property type="nucleotide sequence ID" value="NZ_HF952018.1"/>
</dbReference>
<keyword evidence="6 7" id="KW-0472">Membrane</keyword>
<dbReference type="PROSITE" id="PS50893">
    <property type="entry name" value="ABC_TRANSPORTER_2"/>
    <property type="match status" value="1"/>
</dbReference>
<feature type="transmembrane region" description="Helical" evidence="7">
    <location>
        <begin position="158"/>
        <end position="176"/>
    </location>
</feature>
<dbReference type="HOGENOM" id="CLU_000604_84_3_9"/>
<dbReference type="SUPFAM" id="SSF52540">
    <property type="entry name" value="P-loop containing nucleoside triphosphate hydrolases"/>
    <property type="match status" value="1"/>
</dbReference>
<dbReference type="GO" id="GO:0015421">
    <property type="term" value="F:ABC-type oligopeptide transporter activity"/>
    <property type="evidence" value="ECO:0007669"/>
    <property type="project" value="TreeGrafter"/>
</dbReference>
<dbReference type="InterPro" id="IPR036640">
    <property type="entry name" value="ABC1_TM_sf"/>
</dbReference>
<feature type="domain" description="ABC transporter" evidence="8">
    <location>
        <begin position="333"/>
        <end position="567"/>
    </location>
</feature>
<comment type="caution">
    <text evidence="10">The sequence shown here is derived from an EMBL/GenBank/DDBJ whole genome shotgun (WGS) entry which is preliminary data.</text>
</comment>
<dbReference type="InterPro" id="IPR003439">
    <property type="entry name" value="ABC_transporter-like_ATP-bd"/>
</dbReference>
<dbReference type="EMBL" id="CAVN010000088">
    <property type="protein sequence ID" value="CDF57474.1"/>
    <property type="molecule type" value="Genomic_DNA"/>
</dbReference>
<evidence type="ECO:0000256" key="2">
    <source>
        <dbReference type="ARBA" id="ARBA00022692"/>
    </source>
</evidence>
<dbReference type="SMART" id="SM00382">
    <property type="entry name" value="AAA"/>
    <property type="match status" value="1"/>
</dbReference>
<dbReference type="InterPro" id="IPR039421">
    <property type="entry name" value="Type_1_exporter"/>
</dbReference>
<dbReference type="PANTHER" id="PTHR43394:SF1">
    <property type="entry name" value="ATP-BINDING CASSETTE SUB-FAMILY B MEMBER 10, MITOCHONDRIAL"/>
    <property type="match status" value="1"/>
</dbReference>
<dbReference type="Pfam" id="PF00005">
    <property type="entry name" value="ABC_tran"/>
    <property type="match status" value="1"/>
</dbReference>
<evidence type="ECO:0000256" key="6">
    <source>
        <dbReference type="ARBA" id="ARBA00023136"/>
    </source>
</evidence>
<feature type="transmembrane region" description="Helical" evidence="7">
    <location>
        <begin position="56"/>
        <end position="83"/>
    </location>
</feature>
<evidence type="ECO:0000259" key="8">
    <source>
        <dbReference type="PROSITE" id="PS50893"/>
    </source>
</evidence>
<dbReference type="GO" id="GO:0005524">
    <property type="term" value="F:ATP binding"/>
    <property type="evidence" value="ECO:0007669"/>
    <property type="project" value="UniProtKB-KW"/>
</dbReference>
<dbReference type="InterPro" id="IPR011527">
    <property type="entry name" value="ABC1_TM_dom"/>
</dbReference>
<dbReference type="GO" id="GO:0005886">
    <property type="term" value="C:plasma membrane"/>
    <property type="evidence" value="ECO:0007669"/>
    <property type="project" value="UniProtKB-SubCell"/>
</dbReference>
<organism evidence="10 11">
    <name type="scientific">Thermobrachium celere DSM 8682</name>
    <dbReference type="NCBI Taxonomy" id="941824"/>
    <lineage>
        <taxon>Bacteria</taxon>
        <taxon>Bacillati</taxon>
        <taxon>Bacillota</taxon>
        <taxon>Clostridia</taxon>
        <taxon>Eubacteriales</taxon>
        <taxon>Clostridiaceae</taxon>
        <taxon>Thermobrachium</taxon>
    </lineage>
</organism>
<keyword evidence="3" id="KW-0547">Nucleotide-binding</keyword>
<keyword evidence="5 7" id="KW-1133">Transmembrane helix</keyword>
<gene>
    <name evidence="10" type="ORF">TCEL_01388</name>
</gene>
<sequence length="570" mass="65274">MIRSFVKYYKPHIALFILDMICAVLIAATDLIYPMITRRFINIIIPSKNISLIFKLGIILFILYVLRMIFEYIVGYYGHVLGVRMEYDMRRDMFSHVQTLPISYFDNTKTGQIMSRIVNDLNEISELAHHGPEDIFISSLMILGSFILLLRLNVKLTLIVFTVIPFMIYFTIKYNSKMRRNFRQIRESLADVNSRLEDSISGIRVVKSFTNEEYEIDKFDEGNNQFKYLRTKSVKYIGILHGGINFFSNISTLIALVAGGYYVSKGEILVGDLVAYLLYIGQFLQPIKRLAQFVEQYQRGMAGFKRFYEVMNIKPDIFDKDDAITLDKVRGKVEFKNVSFSYNDKKTVLENINLKVEAGESIAIVGPSGVGKTTLCSLIPRFYDVDSGNIYIDDIDVKDIKLKSLRQNIGIVQQDVFLFAGTIRENIAYGKLDATDEEIINAAKAANAHDFIMELEDGYDTYIGERGVKLSGGQKQRISIARMFLKNPPILILDEATSSLDNQSEAIIQKSIEELSKNRTTFIIAHRLATVKNAKRIIVLTENGIEEEGTHKELMEKKGVYYELYKTQFE</sequence>
<evidence type="ECO:0000256" key="4">
    <source>
        <dbReference type="ARBA" id="ARBA00022840"/>
    </source>
</evidence>
<evidence type="ECO:0000313" key="10">
    <source>
        <dbReference type="EMBL" id="CDF57474.1"/>
    </source>
</evidence>
<feature type="transmembrane region" description="Helical" evidence="7">
    <location>
        <begin position="236"/>
        <end position="262"/>
    </location>
</feature>
<dbReference type="PROSITE" id="PS50929">
    <property type="entry name" value="ABC_TM1F"/>
    <property type="match status" value="1"/>
</dbReference>
<evidence type="ECO:0000259" key="9">
    <source>
        <dbReference type="PROSITE" id="PS50929"/>
    </source>
</evidence>
<evidence type="ECO:0000256" key="1">
    <source>
        <dbReference type="ARBA" id="ARBA00004651"/>
    </source>
</evidence>
<dbReference type="FunFam" id="3.40.50.300:FF:000218">
    <property type="entry name" value="Multidrug ABC transporter ATP-binding protein"/>
    <property type="match status" value="1"/>
</dbReference>
<dbReference type="Gene3D" id="3.40.50.300">
    <property type="entry name" value="P-loop containing nucleotide triphosphate hydrolases"/>
    <property type="match status" value="1"/>
</dbReference>
<dbReference type="Proteomes" id="UP000014923">
    <property type="component" value="Unassembled WGS sequence"/>
</dbReference>
<proteinExistence type="predicted"/>
<dbReference type="eggNOG" id="COG1132">
    <property type="taxonomic scope" value="Bacteria"/>
</dbReference>
<dbReference type="PROSITE" id="PS00211">
    <property type="entry name" value="ABC_TRANSPORTER_1"/>
    <property type="match status" value="1"/>
</dbReference>
<evidence type="ECO:0000256" key="7">
    <source>
        <dbReference type="SAM" id="Phobius"/>
    </source>
</evidence>
<keyword evidence="2 7" id="KW-0812">Transmembrane</keyword>
<dbReference type="GO" id="GO:0016887">
    <property type="term" value="F:ATP hydrolysis activity"/>
    <property type="evidence" value="ECO:0007669"/>
    <property type="project" value="InterPro"/>
</dbReference>
<dbReference type="OrthoDB" id="9762778at2"/>
<evidence type="ECO:0000313" key="11">
    <source>
        <dbReference type="Proteomes" id="UP000014923"/>
    </source>
</evidence>
<evidence type="ECO:0000256" key="5">
    <source>
        <dbReference type="ARBA" id="ARBA00022989"/>
    </source>
</evidence>
<reference evidence="10" key="1">
    <citation type="submission" date="2013-03" db="EMBL/GenBank/DDBJ databases">
        <title>Draft genome sequence of the hydrogen-ethanol-producing anaerobic alkalithermophilic Caloramator celere.</title>
        <authorList>
            <person name="Ciranna A."/>
            <person name="Larjo A."/>
            <person name="Kivisto A."/>
            <person name="Santala V."/>
            <person name="Roos C."/>
            <person name="Karp M."/>
        </authorList>
    </citation>
    <scope>NUCLEOTIDE SEQUENCE [LARGE SCALE GENOMIC DNA]</scope>
    <source>
        <strain evidence="10">DSM 8682</strain>
    </source>
</reference>
<name>R7RN59_9CLOT</name>
<dbReference type="CDD" id="cd18549">
    <property type="entry name" value="ABC_6TM_YwjA_like"/>
    <property type="match status" value="1"/>
</dbReference>